<evidence type="ECO:0000256" key="1">
    <source>
        <dbReference type="SAM" id="Phobius"/>
    </source>
</evidence>
<evidence type="ECO:0000259" key="4">
    <source>
        <dbReference type="Pfam" id="PF25899"/>
    </source>
</evidence>
<dbReference type="Pfam" id="PF25898">
    <property type="entry name" value="LolA_2nd_metazoa"/>
    <property type="match status" value="1"/>
</dbReference>
<proteinExistence type="predicted"/>
<feature type="domain" description="DUF7959" evidence="4">
    <location>
        <begin position="542"/>
        <end position="620"/>
    </location>
</feature>
<keyword evidence="1" id="KW-0812">Transmembrane</keyword>
<dbReference type="EMBL" id="BMAO01017439">
    <property type="protein sequence ID" value="GFR15658.1"/>
    <property type="molecule type" value="Genomic_DNA"/>
</dbReference>
<dbReference type="InterPro" id="IPR058265">
    <property type="entry name" value="DUF7959"/>
</dbReference>
<keyword evidence="2" id="KW-0732">Signal</keyword>
<dbReference type="Proteomes" id="UP000887116">
    <property type="component" value="Unassembled WGS sequence"/>
</dbReference>
<dbReference type="PANTHER" id="PTHR36902">
    <property type="entry name" value="ENRICHED IN SURFACE-LABELED PROTEOME PROTEIN 9"/>
    <property type="match status" value="1"/>
</dbReference>
<dbReference type="AlphaFoldDB" id="A0A8X6H285"/>
<protein>
    <submittedName>
        <fullName evidence="5">Uncharacterized protein</fullName>
    </submittedName>
</protein>
<evidence type="ECO:0000313" key="6">
    <source>
        <dbReference type="Proteomes" id="UP000887116"/>
    </source>
</evidence>
<evidence type="ECO:0000313" key="5">
    <source>
        <dbReference type="EMBL" id="GFR15658.1"/>
    </source>
</evidence>
<feature type="chain" id="PRO_5036455415" evidence="2">
    <location>
        <begin position="21"/>
        <end position="723"/>
    </location>
</feature>
<keyword evidence="1" id="KW-1133">Transmembrane helix</keyword>
<organism evidence="5 6">
    <name type="scientific">Trichonephila clavata</name>
    <name type="common">Joro spider</name>
    <name type="synonym">Nephila clavata</name>
    <dbReference type="NCBI Taxonomy" id="2740835"/>
    <lineage>
        <taxon>Eukaryota</taxon>
        <taxon>Metazoa</taxon>
        <taxon>Ecdysozoa</taxon>
        <taxon>Arthropoda</taxon>
        <taxon>Chelicerata</taxon>
        <taxon>Arachnida</taxon>
        <taxon>Araneae</taxon>
        <taxon>Araneomorphae</taxon>
        <taxon>Entelegynae</taxon>
        <taxon>Araneoidea</taxon>
        <taxon>Nephilidae</taxon>
        <taxon>Trichonephila</taxon>
    </lineage>
</organism>
<feature type="transmembrane region" description="Helical" evidence="1">
    <location>
        <begin position="670"/>
        <end position="693"/>
    </location>
</feature>
<gene>
    <name evidence="5" type="primary">X975_05627</name>
    <name evidence="5" type="ORF">TNCT_196801</name>
</gene>
<feature type="signal peptide" evidence="2">
    <location>
        <begin position="1"/>
        <end position="20"/>
    </location>
</feature>
<keyword evidence="6" id="KW-1185">Reference proteome</keyword>
<sequence length="723" mass="83235">MASVWWSALVLALSVQIARTDYDADVCSFYKDSYGLIPPALPRNFELKGDHVDYMQKYATYHEMHFDFSNSRAKYMYLLNGIERHVLFDYAARQVVEYDVFHPGMDIKDDPLSRGCTATDLDDSEHKYLFGFLDEYSDWPKMYDQYQVMRFGGQYKYAYNGTNRMTERGLLVDKFVGCIYDQDMSATIAANYSFTNRIVFTSGGTMAEDVLGVDDGMLSVPARLDMYGTMYDDVAQQRQTLNKTENTFWFRGEPDFALDTFRIPPYMFCENFRGRKFLDDFPEAFSTRVQKTTIQRDTLGNLATSEVTSFEEVYYYKDKNLARRDHTPDPHLDSDIYNKFLSYEPVRSIYDFNTGVMYVTNIPTGKCYYRSIVPGDYFDASKQHMYIKMADPNEVFRMEHEEMEYKGNDFARDIECDVWAGEYFDEVYNASFIKETYISTNGWHEESDELLEYGVPVKHTILTKELSSELVENITTYHFFKFKKTPPRLISFDISNCIETIDHKALAILLTLSTSERSTIFKYRMQFLESAQYYLTEITEVFSPLRIQRIRLRQLSQSDIRTLLVFTLVGKPKLRTQTPVGQPGASLEEAFNKLQSFINRNQFAIKFIPPQAKESLTIKALRGSLYVRTADGDLKAPTADVTTPPTIFWADYNSSEGDEEEKKGMSPGSLALLALAMLFIGVGIGVAVMYLYLTRRSGPKLEDRITLTPQISLSTDVEAAPAI</sequence>
<name>A0A8X6H285_TRICU</name>
<evidence type="ECO:0000259" key="3">
    <source>
        <dbReference type="Pfam" id="PF25898"/>
    </source>
</evidence>
<accession>A0A8X6H285</accession>
<feature type="domain" description="LolA-like" evidence="3">
    <location>
        <begin position="264"/>
        <end position="498"/>
    </location>
</feature>
<dbReference type="OrthoDB" id="5983572at2759"/>
<dbReference type="InterPro" id="IPR058831">
    <property type="entry name" value="LolA-like_dom_2nd"/>
</dbReference>
<keyword evidence="1" id="KW-0472">Membrane</keyword>
<evidence type="ECO:0000256" key="2">
    <source>
        <dbReference type="SAM" id="SignalP"/>
    </source>
</evidence>
<comment type="caution">
    <text evidence="5">The sequence shown here is derived from an EMBL/GenBank/DDBJ whole genome shotgun (WGS) entry which is preliminary data.</text>
</comment>
<reference evidence="5" key="1">
    <citation type="submission" date="2020-07" db="EMBL/GenBank/DDBJ databases">
        <title>Multicomponent nature underlies the extraordinary mechanical properties of spider dragline silk.</title>
        <authorList>
            <person name="Kono N."/>
            <person name="Nakamura H."/>
            <person name="Mori M."/>
            <person name="Yoshida Y."/>
            <person name="Ohtoshi R."/>
            <person name="Malay A.D."/>
            <person name="Moran D.A.P."/>
            <person name="Tomita M."/>
            <person name="Numata K."/>
            <person name="Arakawa K."/>
        </authorList>
    </citation>
    <scope>NUCLEOTIDE SEQUENCE</scope>
</reference>
<dbReference type="Pfam" id="PF25899">
    <property type="entry name" value="DUF7959"/>
    <property type="match status" value="1"/>
</dbReference>
<dbReference type="PANTHER" id="PTHR36902:SF1">
    <property type="entry name" value="ENRICHED IN SURFACE-LABELED PROTEOME PROTEIN 9"/>
    <property type="match status" value="1"/>
</dbReference>